<dbReference type="STRING" id="1077936.SAMN05421545_2290"/>
<dbReference type="AlphaFoldDB" id="A0A1N6Y675"/>
<gene>
    <name evidence="1" type="ORF">SAMN05421545_2290</name>
</gene>
<keyword evidence="2" id="KW-1185">Reference proteome</keyword>
<evidence type="ECO:0000313" key="1">
    <source>
        <dbReference type="EMBL" id="SIR10026.1"/>
    </source>
</evidence>
<dbReference type="Pfam" id="PF13366">
    <property type="entry name" value="PDDEXK_3"/>
    <property type="match status" value="1"/>
</dbReference>
<name>A0A1N6Y675_9BACT</name>
<reference evidence="2" key="1">
    <citation type="submission" date="2017-01" db="EMBL/GenBank/DDBJ databases">
        <authorList>
            <person name="Varghese N."/>
            <person name="Submissions S."/>
        </authorList>
    </citation>
    <scope>NUCLEOTIDE SEQUENCE [LARGE SCALE GENOMIC DNA]</scope>
    <source>
        <strain evidence="2">DM9</strain>
    </source>
</reference>
<sequence length="126" mass="14209">MNQEELTFKIIGCAMKVHRTLGNGFQEVIYQRCLAIELLAAGIGFEREKEQAIFYNGIEVGSRRADFIVEDSIVIELKALIELEDVHLAQAKNYVVAYNLPVGLLINFGATSLQYKKVYKNKVKPS</sequence>
<dbReference type="InterPro" id="IPR026350">
    <property type="entry name" value="GxxExxY"/>
</dbReference>
<dbReference type="RefSeq" id="WP_076422201.1">
    <property type="nucleotide sequence ID" value="NZ_FTNM01000003.1"/>
</dbReference>
<accession>A0A1N6Y675</accession>
<dbReference type="Proteomes" id="UP000185924">
    <property type="component" value="Unassembled WGS sequence"/>
</dbReference>
<organism evidence="1 2">
    <name type="scientific">Pontibacter lucknowensis</name>
    <dbReference type="NCBI Taxonomy" id="1077936"/>
    <lineage>
        <taxon>Bacteria</taxon>
        <taxon>Pseudomonadati</taxon>
        <taxon>Bacteroidota</taxon>
        <taxon>Cytophagia</taxon>
        <taxon>Cytophagales</taxon>
        <taxon>Hymenobacteraceae</taxon>
        <taxon>Pontibacter</taxon>
    </lineage>
</organism>
<dbReference type="NCBIfam" id="TIGR04256">
    <property type="entry name" value="GxxExxY"/>
    <property type="match status" value="1"/>
</dbReference>
<evidence type="ECO:0000313" key="2">
    <source>
        <dbReference type="Proteomes" id="UP000185924"/>
    </source>
</evidence>
<proteinExistence type="predicted"/>
<dbReference type="OrthoDB" id="9806869at2"/>
<protein>
    <submittedName>
        <fullName evidence="1">GxxExxY protein</fullName>
    </submittedName>
</protein>
<dbReference type="EMBL" id="FTNM01000003">
    <property type="protein sequence ID" value="SIR10026.1"/>
    <property type="molecule type" value="Genomic_DNA"/>
</dbReference>